<evidence type="ECO:0000313" key="3">
    <source>
        <dbReference type="Proteomes" id="UP001227964"/>
    </source>
</evidence>
<feature type="compositionally biased region" description="Polar residues" evidence="1">
    <location>
        <begin position="87"/>
        <end position="98"/>
    </location>
</feature>
<name>A0ABT7IIB7_9GAMM</name>
<accession>A0ABT7IIB7</accession>
<dbReference type="EMBL" id="JASSVS010000025">
    <property type="protein sequence ID" value="MDL0433925.1"/>
    <property type="molecule type" value="Genomic_DNA"/>
</dbReference>
<sequence>MYNTDLPTRAELPTTGKLIRSTLVAAVVAVALLVTVVLPAEYAIDPTGAGRLLGLTEMGEIKLQLVEEAELDRAATQAATDEASPTVAEQQAQTSAENQAAADASLETTTEQPATASTSSGAADPVASSEPAQDESQPEAGQSIADATSTQEQAPEANGSATWRDEVSFALAPGEGTEYKLTMEEGAIARFAWISEGGPLNFDTHGDGNGNSISYEKGRGVPEDEGELEAAFTGNHGWFFRNRNDNEVTVVLRIDGDYGELKRML</sequence>
<evidence type="ECO:0000313" key="2">
    <source>
        <dbReference type="EMBL" id="MDL0433925.1"/>
    </source>
</evidence>
<evidence type="ECO:0008006" key="4">
    <source>
        <dbReference type="Google" id="ProtNLM"/>
    </source>
</evidence>
<dbReference type="Proteomes" id="UP001227964">
    <property type="component" value="Unassembled WGS sequence"/>
</dbReference>
<proteinExistence type="predicted"/>
<feature type="region of interest" description="Disordered" evidence="1">
    <location>
        <begin position="74"/>
        <end position="165"/>
    </location>
</feature>
<gene>
    <name evidence="2" type="ORF">QPM17_22550</name>
</gene>
<organism evidence="2 3">
    <name type="scientific">Marinobacter azerbaijanicus</name>
    <dbReference type="NCBI Taxonomy" id="3050455"/>
    <lineage>
        <taxon>Bacteria</taxon>
        <taxon>Pseudomonadati</taxon>
        <taxon>Pseudomonadota</taxon>
        <taxon>Gammaproteobacteria</taxon>
        <taxon>Pseudomonadales</taxon>
        <taxon>Marinobacteraceae</taxon>
        <taxon>Marinobacter</taxon>
    </lineage>
</organism>
<evidence type="ECO:0000256" key="1">
    <source>
        <dbReference type="SAM" id="MobiDB-lite"/>
    </source>
</evidence>
<comment type="caution">
    <text evidence="2">The sequence shown here is derived from an EMBL/GenBank/DDBJ whole genome shotgun (WGS) entry which is preliminary data.</text>
</comment>
<protein>
    <recommendedName>
        <fullName evidence="4">Transmembrane anchor protein</fullName>
    </recommendedName>
</protein>
<keyword evidence="3" id="KW-1185">Reference proteome</keyword>
<feature type="compositionally biased region" description="Polar residues" evidence="1">
    <location>
        <begin position="106"/>
        <end position="121"/>
    </location>
</feature>
<reference evidence="2 3" key="1">
    <citation type="submission" date="2023-06" db="EMBL/GenBank/DDBJ databases">
        <title>Marinobacter azerbaijanicus a moderately halophilic, isolated from Urmia Lake in Azerbaijan region of Iran.</title>
        <authorList>
            <person name="Sanchez-Porro C."/>
            <person name="Aghdam E.M."/>
            <person name="Saheb S.M."/>
            <person name="Tarhriz V."/>
            <person name="Kazemi E."/>
            <person name="Ammozegar M.A."/>
            <person name="Ventosa A."/>
            <person name="Hejazi M.S."/>
        </authorList>
    </citation>
    <scope>NUCLEOTIDE SEQUENCE [LARGE SCALE GENOMIC DNA]</scope>
    <source>
        <strain evidence="2 3">TBZ242</strain>
    </source>
</reference>
<dbReference type="RefSeq" id="WP_285393975.1">
    <property type="nucleotide sequence ID" value="NZ_JASSVS010000025.1"/>
</dbReference>